<keyword evidence="16" id="KW-0753">Steroid metabolism</keyword>
<dbReference type="Pfam" id="PF01347">
    <property type="entry name" value="Vitellogenin_N"/>
    <property type="match status" value="1"/>
</dbReference>
<evidence type="ECO:0000256" key="19">
    <source>
        <dbReference type="SAM" id="Coils"/>
    </source>
</evidence>
<evidence type="ECO:0000256" key="12">
    <source>
        <dbReference type="ARBA" id="ARBA00023055"/>
    </source>
</evidence>
<evidence type="ECO:0000256" key="11">
    <source>
        <dbReference type="ARBA" id="ARBA00022710"/>
    </source>
</evidence>
<dbReference type="Pfam" id="PF09172">
    <property type="entry name" value="Vit_open_b-sht"/>
    <property type="match status" value="1"/>
</dbReference>
<evidence type="ECO:0000256" key="16">
    <source>
        <dbReference type="ARBA" id="ARBA00023221"/>
    </source>
</evidence>
<protein>
    <recommendedName>
        <fullName evidence="20">Vitellogenin domain-containing protein</fullName>
    </recommendedName>
</protein>
<keyword evidence="17" id="KW-0850">VLDL</keyword>
<dbReference type="GO" id="GO:0034362">
    <property type="term" value="C:low-density lipoprotein particle"/>
    <property type="evidence" value="ECO:0007669"/>
    <property type="project" value="UniProtKB-KW"/>
</dbReference>
<evidence type="ECO:0000256" key="8">
    <source>
        <dbReference type="ARBA" id="ARBA00022548"/>
    </source>
</evidence>
<gene>
    <name evidence="21" type="ORF">SKAU_G00419470</name>
</gene>
<keyword evidence="19" id="KW-0175">Coiled coil</keyword>
<keyword evidence="22" id="KW-1185">Reference proteome</keyword>
<dbReference type="GO" id="GO:0042953">
    <property type="term" value="P:lipoprotein transport"/>
    <property type="evidence" value="ECO:0007669"/>
    <property type="project" value="TreeGrafter"/>
</dbReference>
<proteinExistence type="predicted"/>
<dbReference type="GO" id="GO:0006642">
    <property type="term" value="P:triglyceride mobilization"/>
    <property type="evidence" value="ECO:0007669"/>
    <property type="project" value="TreeGrafter"/>
</dbReference>
<dbReference type="SUPFAM" id="SSF48431">
    <property type="entry name" value="Lipovitellin-phosvitin complex, superhelical domain"/>
    <property type="match status" value="1"/>
</dbReference>
<keyword evidence="11" id="KW-0427">LDL</keyword>
<comment type="subcellular location">
    <subcellularLocation>
        <location evidence="1">Cytoplasm</location>
    </subcellularLocation>
    <subcellularLocation>
        <location evidence="2">Lipid droplet</location>
    </subcellularLocation>
    <subcellularLocation>
        <location evidence="3">Secreted</location>
    </subcellularLocation>
</comment>
<keyword evidence="12" id="KW-0445">Lipid transport</keyword>
<comment type="caution">
    <text evidence="21">The sequence shown here is derived from an EMBL/GenBank/DDBJ whole genome shotgun (WGS) entry which is preliminary data.</text>
</comment>
<evidence type="ECO:0000256" key="17">
    <source>
        <dbReference type="ARBA" id="ARBA00023313"/>
    </source>
</evidence>
<comment type="caution">
    <text evidence="18">Lacks conserved residue(s) required for the propagation of feature annotation.</text>
</comment>
<dbReference type="InterPro" id="IPR011030">
    <property type="entry name" value="Lipovitellin_superhlx_dom"/>
</dbReference>
<evidence type="ECO:0000259" key="20">
    <source>
        <dbReference type="PROSITE" id="PS51211"/>
    </source>
</evidence>
<keyword evidence="8" id="KW-0153">Cholesterol metabolism</keyword>
<dbReference type="InterPro" id="IPR052418">
    <property type="entry name" value="Apolipoprotein_B"/>
</dbReference>
<dbReference type="GO" id="GO:0005811">
    <property type="term" value="C:lipid droplet"/>
    <property type="evidence" value="ECO:0007669"/>
    <property type="project" value="UniProtKB-SubCell"/>
</dbReference>
<evidence type="ECO:0000256" key="14">
    <source>
        <dbReference type="ARBA" id="ARBA00023166"/>
    </source>
</evidence>
<dbReference type="SUPFAM" id="SSF48371">
    <property type="entry name" value="ARM repeat"/>
    <property type="match status" value="1"/>
</dbReference>
<keyword evidence="13" id="KW-0443">Lipid metabolism</keyword>
<evidence type="ECO:0000313" key="21">
    <source>
        <dbReference type="EMBL" id="KAJ8333051.1"/>
    </source>
</evidence>
<dbReference type="GO" id="GO:0008203">
    <property type="term" value="P:cholesterol metabolic process"/>
    <property type="evidence" value="ECO:0007669"/>
    <property type="project" value="UniProtKB-KW"/>
</dbReference>
<evidence type="ECO:0000256" key="3">
    <source>
        <dbReference type="ARBA" id="ARBA00004613"/>
    </source>
</evidence>
<dbReference type="GO" id="GO:0120020">
    <property type="term" value="F:cholesterol transfer activity"/>
    <property type="evidence" value="ECO:0007669"/>
    <property type="project" value="TreeGrafter"/>
</dbReference>
<evidence type="ECO:0000256" key="7">
    <source>
        <dbReference type="ARBA" id="ARBA00022525"/>
    </source>
</evidence>
<feature type="domain" description="Vitellogenin" evidence="20">
    <location>
        <begin position="1"/>
        <end position="357"/>
    </location>
</feature>
<dbReference type="Pfam" id="PF06448">
    <property type="entry name" value="DUF1081"/>
    <property type="match status" value="1"/>
</dbReference>
<dbReference type="GO" id="GO:0008201">
    <property type="term" value="F:heparin binding"/>
    <property type="evidence" value="ECO:0007669"/>
    <property type="project" value="UniProtKB-KW"/>
</dbReference>
<keyword evidence="4" id="KW-0813">Transport</keyword>
<accession>A0A9Q1E6E0</accession>
<dbReference type="Gene3D" id="1.25.10.20">
    <property type="entry name" value="Vitellinogen, superhelical"/>
    <property type="match status" value="1"/>
</dbReference>
<keyword evidence="6" id="KW-0162">Chylomicron</keyword>
<dbReference type="InterPro" id="IPR015819">
    <property type="entry name" value="Lipid_transp_b-sht_shell"/>
</dbReference>
<dbReference type="PROSITE" id="PS51211">
    <property type="entry name" value="VITELLOGENIN"/>
    <property type="match status" value="1"/>
</dbReference>
<keyword evidence="7" id="KW-0964">Secreted</keyword>
<dbReference type="InterPro" id="IPR001747">
    <property type="entry name" value="Vitellogenin_N"/>
</dbReference>
<dbReference type="GO" id="GO:0050750">
    <property type="term" value="F:low-density lipoprotein particle receptor binding"/>
    <property type="evidence" value="ECO:0007669"/>
    <property type="project" value="TreeGrafter"/>
</dbReference>
<sequence>MQYAEDKSPTQSKDAMLATLQELKGLPETDQSQQRAAIFHKLVTQLRGLNNETLASAVEEMMAASKSLTWQALPQCGTPECTSAVLRILRTFDSTSVEEDAGVYAIGLLPNPCTKRVRDMLSVAQNEQSRAVMYGLSNTVRKFYERKRKVTPEVTEVSEFMTFLLGADCSGDEDTTFLTLRVIGNMGAAMDAASPTLKSTILRCAREPAASPSVQQAAIQALRQMTIDEEATDVLAQVFLDTGSPVQKRIAAYLMLMKNMETAIPHVVKALRADQDEQIRSFVVSHINNILKTEDSDSEEVKLKLMEALENQAAPEFLDIFTLSRNYKMETPSQIPIKTSVESNMIFESADYMPKEVMLDTTLKAFGYNFDMFEVGLEGKGLEPTINALFGENGFFPDTASKAMYWVGDKMPDRMHNVLKNWIGPLRNERMRRQVSEDLVRQISENFNKLVRELQSQATPEGMAYLRFMGTELGYIKASDIEQMAYVAATYGDVLFRVMPAHYIKQLLSGRDSELFAHYIFMDHEFSLPTAAGLPLKFSLSGIFSGGAKGSLNLNPGKKTMSFLPSLGVELVTKMGVHLPEFVTAGIEMHTNAYHESGLNAMVTMKDNQFKLSIPAPQGNTQLFSISNRLLSVSSTQTEIVAPLVEDRTDTVDCDPLFAGLKLCTITRYSNASSIETAPYYPLTGESRFAMEIQPTGEVLEYTATVSYALVREGKEGRHKVDTVTLALRAEGENPGEATATLKYNRNKSAFSADVQIPDYDLEVGIKLSATDSNLKGKRLRALHFDVTNKNVPQLSLVGRARMEAMKEGMLQIQLTVPSLNVDAATTATLKYANGVNLQLETSVNVPETSSVQKIILRYDENRVEVEVKSDLSSEILKLFPETEGYQRRLQSVIDEILDQRVAKTDMKVRHIVSKAIEAVNIWLDKVSGENVRKKRSNPELTLPSLPERLFLEYDGLFRYQFNQHKLPMTIPLFLGGKTSEDLNIPTEITIPEIYLPEIGWEVPSNTFRVPRFTIPRELEFQLPLMGVAEVSAKVNSNFYKWEGSIAGGNDTVDVLSLIGKYKVVAESPIKILSYKVEGAGMIVGPIDDTIKYHVNGSLSHSLIDASFSIMETGSWADPVSARSNAKFEVSSPVGLKMSLHASAQSRANSEQSTGEFNLDGAFKARSLYANFNYTFSNSLSTNEPFKCESTLKLDSSLLKAQNRINGVYSDGDLSVVSNTNLNDDALKHEAELTFKDAKLSLKCNTLGKIFRNKVELAISGESATIRVESDAEIGENRGTHLLSGTLSAVGLEINSDGTVRLEAGFGSHKATLNVNRDGVATSGTTTLQCSPLTFENVFGGSIDFTGADLSLTSKGTLLENSAELKVDAKIGREEAYLNSVYKGNLLDMSSRGTTNLKANKQGLTFSNYLIGSVQNMRSEHTHTLTVTLWTLAFQSKTDNYICDHTSYKHDIKVDMKPFTATVSASNDLRLLDVEFNSEGLLNLEPSKLKLKGSLRGAYGEEKELRHTYEISYADLAGSMKCSTSGKLLGAQMSHNSDFEFAGLSSKYDSEARFSSKSFRLDGSVRTLAVPFSLSVDAVLNSDGELDLYGKLTGQLYSRFLLKAQPLAVAYSHNCRASTTHKLDSGASAETHIDNKIEGLLSPQEQSTKWTLKSKLNNHVYNQEASAFNKPERIGLEFSGTLLTDLLNKAARVARDVSDQNQEFSLSGFLKYDKNGDSLIIELPFIESFPALFEKVKAKILRILESVQEYINSADINQLVGEFRVSLDKLPRKVSEYMKDVNLEDKFKEAKEKLIAFTQNYAVTLDDLEISVENIKAAFEEALNDLLAKIRDLAVLIKDKIESGAWSDAITDVLNKIGHDLQAFNEMFEITKTIVKAINAIEDIITQVDLQKLTDNSMAWLRELDTKFEIRAKLQEKIRELKQVIESFDIFMFIQDLKEYITSINVVEHLDKLAQIPTDEIARVIDSIKDVILNWIEEYEIADKLNVVISKLRELIIKYDMDKKIEAVMDQASELIKQYKLQETVQSVVNIVKSIDFQSMSDKFMQMLEDAINRLKAIDFKEMLDDLNEYISKTVLNIREFDYGAFVDEANQKISEMIQYVNEQIEANEIPQKIEASREFLRRVQATITNYLEQLRNTKVAEIFKIIKDVIDTTALNDIKTKLQESLEDMRQRISDMDIKNEISHYLERARDSYMNMISYIASKLNNLILEIERLLGDQDILKKIGEVVEGTLNALKTAEFTIPSFTVPFTDLVVPSILIQMNSFHEITIPPQVIVPEFTILSKFIVPSITIDIEELKQRIIAFIESIKDFEMPMPDPNDIFGDLRVLYMSDLPDLTFPEITLNEIKFPEINIPKLNLENFLITMLPLPELKLPEIPSEYMVPAFGKLYGEFRINSPHYNLLTTAMLQNSTSSPRTPQFIASFTSEAKSTLQYLEYTLEASARLIAPKMKSLILSDTLKFNHLAFSLDHQGTVTLSGPSAQVTAKTIAKATTDIYNADIVNNVEIDLKSGISATIETTYHHNLNIPSIELSCQATATQKAVSRLESGTISMTVGTTGSGKWSIQDYSDDGTYKSDLEFTINFNTAVLTFSGEANGKSVKMKHNLKAQSVVFSYITFEAHAEAETPFIKKSVMDLNGKGSFEDLKIELIASHETEFVGRVSGALSNSMNFLAHPFEIVLDCKNKENLRVIFPLKLTGKIDLQNDFGVTLNSGVQHANWVVLARFNQYKYFHNFKVDNNEKNIGIYAMMNGEANLDFLTVPLTIPQMDVPYTDLMTPTIIDFSLWLDTGLNNLLSTTRQSFDMDLKLVYQKNPDSHTIGLDLEPIYSTINENAKVLSANFELGRDKAFALLTESYNHAKVQFEKFRIETTNQPPRIFTVPGYTVPILNIEVSPFTAEMPAFSFLIPKEVSTPSFRVPMMGFSVPSYTLVLPAMTLPVLHVPETLRDLTLPTFTLPTTQNTIMIPAMGNITYDFSLKCSVITLNINAGLFNQSDIVARFAASSTSEFDILKGKLDATTSLTKKRGLKLATALSLDHQNIEGIHDSTISLTRTSIEASVATTAKLKLPILHLDFNQELLGNTNTKPNVASKMKLKYSFDLPLIEATGKGNIDHNLALEGLSSYISLETSTKGKIEGTVKADVNFAGALDNEANIYLNANGLRSTVKIDTNSKLDYKKANIWDVDMNTNLAMEASLRRIYMMLTCTSNNLATMGSIDTNGRHSAKATLEFIPLTTLTTKVEIAMSQLSSIGNAGMDQTIDLEITADKQKFTWTGKEQVISAIHTCYLMLSNDEAEVHMELTGTVAGSVAFLKTVKLPVYQKTIWDVLKFDEVTAEDQLQPLTLSTIVVYTKNKEGLHFDLPTKIFENGVTFSIPEITLTVPTWVKDIPLNIREIDMRFENIKFPDEVSVPPAITIPSFEVPFTSLQVPSYTLDLKNLKVPSVISTPGFDVELPGLPKMEVPSINIDTEYLSNKMSSLLLKVPKHEITISSFSLPKSFTVGEHTFHLDVIANHISNFEMPTITIPEQKIEVPEVSLYLPTGLFIPYFGALSTTVKVQSPIYSNTWDAKLENKDSNLVSSLKSSCSSTIKLLEYSLEASATTRFEDGTLSLMGTSLFTHSDLKVDWQHVFTHNLRAKRQASSEDSSRHTLSVDIISPTFIDVNFRYTSRKDGLSASVSSPSSGFVGLLLQRRTPSQVYAKLFARYASAPDKDVEILSFKATLRNSEKLALQAGWNIQAQWDMFMELKERVPAITSALLKFANKHHTAQFGMDLNRASLKLKNTLSNTIERAYHEIPRSLDTLKASLEKIRDQGKVMYKRATNDLLVDLKMVVGRLADDARNMLRQYQKNIKVMLEAAIKFLSETKFHLPGFKDKLTGQELYQRASSSIAMAIDQAVQKIADILESYPEALLDYIRQIEFTVPGLELEVSGSKILDWVKSAMRDVQNRIVEWVRNAKNVRLEQILQKVSDFLQSLIQKAEELIASLRLQDLDELSAHINDIYAGLRKPLHPIIVRIEDAGRSTAEYKDRAKMKIQEVYNQMTLERVNTDLQLWVEKMNDYTNTINNELIDLLQQAAKVAQPYVRVSNKKMDIDVPLPFFWKSFSEWPTQSRY</sequence>
<dbReference type="GO" id="GO:0034359">
    <property type="term" value="C:mature chylomicron"/>
    <property type="evidence" value="ECO:0007669"/>
    <property type="project" value="TreeGrafter"/>
</dbReference>
<evidence type="ECO:0000256" key="13">
    <source>
        <dbReference type="ARBA" id="ARBA00023098"/>
    </source>
</evidence>
<dbReference type="SUPFAM" id="SSF56968">
    <property type="entry name" value="Lipovitellin-phosvitin complex, beta-sheet shell regions"/>
    <property type="match status" value="1"/>
</dbReference>
<dbReference type="InterPro" id="IPR016024">
    <property type="entry name" value="ARM-type_fold"/>
</dbReference>
<dbReference type="EMBL" id="JAINUF010000024">
    <property type="protein sequence ID" value="KAJ8333051.1"/>
    <property type="molecule type" value="Genomic_DNA"/>
</dbReference>
<organism evidence="21 22">
    <name type="scientific">Synaphobranchus kaupii</name>
    <name type="common">Kaup's arrowtooth eel</name>
    <dbReference type="NCBI Taxonomy" id="118154"/>
    <lineage>
        <taxon>Eukaryota</taxon>
        <taxon>Metazoa</taxon>
        <taxon>Chordata</taxon>
        <taxon>Craniata</taxon>
        <taxon>Vertebrata</taxon>
        <taxon>Euteleostomi</taxon>
        <taxon>Actinopterygii</taxon>
        <taxon>Neopterygii</taxon>
        <taxon>Teleostei</taxon>
        <taxon>Anguilliformes</taxon>
        <taxon>Synaphobranchidae</taxon>
        <taxon>Synaphobranchus</taxon>
    </lineage>
</organism>
<feature type="coiled-coil region" evidence="19">
    <location>
        <begin position="3934"/>
        <end position="3981"/>
    </location>
</feature>
<evidence type="ECO:0000256" key="4">
    <source>
        <dbReference type="ARBA" id="ARBA00022448"/>
    </source>
</evidence>
<dbReference type="Gene3D" id="2.20.80.10">
    <property type="entry name" value="Lipovitellin-phosvitin complex, chain A, domain 4"/>
    <property type="match status" value="1"/>
</dbReference>
<dbReference type="GO" id="GO:0034361">
    <property type="term" value="C:very-low-density lipoprotein particle"/>
    <property type="evidence" value="ECO:0007669"/>
    <property type="project" value="UniProtKB-KW"/>
</dbReference>
<dbReference type="PANTHER" id="PTHR13769">
    <property type="entry name" value="APOLIPOPROTEIN B"/>
    <property type="match status" value="1"/>
</dbReference>
<keyword evidence="15" id="KW-0325">Glycoprotein</keyword>
<dbReference type="SMART" id="SM01169">
    <property type="entry name" value="DUF1943"/>
    <property type="match status" value="1"/>
</dbReference>
<dbReference type="GO" id="GO:0030301">
    <property type="term" value="P:cholesterol transport"/>
    <property type="evidence" value="ECO:0007669"/>
    <property type="project" value="TreeGrafter"/>
</dbReference>
<keyword evidence="5" id="KW-0963">Cytoplasm</keyword>
<evidence type="ECO:0000256" key="1">
    <source>
        <dbReference type="ARBA" id="ARBA00004496"/>
    </source>
</evidence>
<keyword evidence="9" id="KW-0358">Heparin-binding</keyword>
<dbReference type="InterPro" id="IPR015817">
    <property type="entry name" value="Vitellinogen_open_b-sht_sub1"/>
</dbReference>
<evidence type="ECO:0000256" key="10">
    <source>
        <dbReference type="ARBA" id="ARBA00022677"/>
    </source>
</evidence>
<dbReference type="InterPro" id="IPR009454">
    <property type="entry name" value="Lipid_transpt_open_b-sht"/>
</dbReference>
<evidence type="ECO:0000256" key="6">
    <source>
        <dbReference type="ARBA" id="ARBA00022513"/>
    </source>
</evidence>
<dbReference type="InterPro" id="IPR015255">
    <property type="entry name" value="Vitellinogen_open_b-sht"/>
</dbReference>
<evidence type="ECO:0000256" key="2">
    <source>
        <dbReference type="ARBA" id="ARBA00004502"/>
    </source>
</evidence>
<evidence type="ECO:0000256" key="18">
    <source>
        <dbReference type="PROSITE-ProRule" id="PRU00557"/>
    </source>
</evidence>
<evidence type="ECO:0000256" key="5">
    <source>
        <dbReference type="ARBA" id="ARBA00022490"/>
    </source>
</evidence>
<reference evidence="21" key="1">
    <citation type="journal article" date="2023" name="Science">
        <title>Genome structures resolve the early diversification of teleost fishes.</title>
        <authorList>
            <person name="Parey E."/>
            <person name="Louis A."/>
            <person name="Montfort J."/>
            <person name="Bouchez O."/>
            <person name="Roques C."/>
            <person name="Iampietro C."/>
            <person name="Lluch J."/>
            <person name="Castinel A."/>
            <person name="Donnadieu C."/>
            <person name="Desvignes T."/>
            <person name="Floi Bucao C."/>
            <person name="Jouanno E."/>
            <person name="Wen M."/>
            <person name="Mejri S."/>
            <person name="Dirks R."/>
            <person name="Jansen H."/>
            <person name="Henkel C."/>
            <person name="Chen W.J."/>
            <person name="Zahm M."/>
            <person name="Cabau C."/>
            <person name="Klopp C."/>
            <person name="Thompson A.W."/>
            <person name="Robinson-Rechavi M."/>
            <person name="Braasch I."/>
            <person name="Lecointre G."/>
            <person name="Bobe J."/>
            <person name="Postlethwait J.H."/>
            <person name="Berthelot C."/>
            <person name="Roest Crollius H."/>
            <person name="Guiguen Y."/>
        </authorList>
    </citation>
    <scope>NUCLEOTIDE SEQUENCE</scope>
    <source>
        <strain evidence="21">WJC10195</strain>
    </source>
</reference>
<dbReference type="PANTHER" id="PTHR13769:SF1">
    <property type="entry name" value="APOLIPOPROTEIN B-100"/>
    <property type="match status" value="1"/>
</dbReference>
<dbReference type="OrthoDB" id="6484170at2759"/>
<keyword evidence="14" id="KW-1207">Sterol metabolism</keyword>
<evidence type="ECO:0000256" key="9">
    <source>
        <dbReference type="ARBA" id="ARBA00022674"/>
    </source>
</evidence>
<dbReference type="GO" id="GO:0005737">
    <property type="term" value="C:cytoplasm"/>
    <property type="evidence" value="ECO:0007669"/>
    <property type="project" value="UniProtKB-SubCell"/>
</dbReference>
<evidence type="ECO:0000313" key="22">
    <source>
        <dbReference type="Proteomes" id="UP001152622"/>
    </source>
</evidence>
<dbReference type="Proteomes" id="UP001152622">
    <property type="component" value="Chromosome 24"/>
</dbReference>
<keyword evidence="10" id="KW-0551">Lipid droplet</keyword>
<dbReference type="GO" id="GO:0042632">
    <property type="term" value="P:cholesterol homeostasis"/>
    <property type="evidence" value="ECO:0007669"/>
    <property type="project" value="TreeGrafter"/>
</dbReference>
<name>A0A9Q1E6E0_SYNKA</name>
<evidence type="ECO:0000256" key="15">
    <source>
        <dbReference type="ARBA" id="ARBA00023180"/>
    </source>
</evidence>
<dbReference type="Gene3D" id="2.20.50.20">
    <property type="entry name" value="Lipovitellin. Chain A, domain 3"/>
    <property type="match status" value="1"/>
</dbReference>